<evidence type="ECO:0000313" key="2">
    <source>
        <dbReference type="Proteomes" id="UP001523234"/>
    </source>
</evidence>
<keyword evidence="2" id="KW-1185">Reference proteome</keyword>
<dbReference type="Proteomes" id="UP001523234">
    <property type="component" value="Unassembled WGS sequence"/>
</dbReference>
<protein>
    <submittedName>
        <fullName evidence="1">Uncharacterized protein</fullName>
    </submittedName>
</protein>
<proteinExistence type="predicted"/>
<evidence type="ECO:0000313" key="1">
    <source>
        <dbReference type="EMBL" id="MCO0832573.1"/>
    </source>
</evidence>
<sequence>MNDLANGITLSPKELGNIRAGGILYDFGHGCGKTLKYMLTHKMHSTRHYR</sequence>
<organism evidence="1 2">
    <name type="scientific">Fructobacillus apis</name>
    <dbReference type="NCBI Taxonomy" id="2935017"/>
    <lineage>
        <taxon>Bacteria</taxon>
        <taxon>Bacillati</taxon>
        <taxon>Bacillota</taxon>
        <taxon>Bacilli</taxon>
        <taxon>Lactobacillales</taxon>
        <taxon>Lactobacillaceae</taxon>
        <taxon>Fructobacillus</taxon>
    </lineage>
</organism>
<accession>A0ABT0ZRF4</accession>
<reference evidence="1 2" key="1">
    <citation type="submission" date="2022-06" db="EMBL/GenBank/DDBJ databases">
        <title>Fructobacillus taiwanensis sp. nov., isolated from the honeybee.</title>
        <authorList>
            <person name="Chen Y.-S."/>
            <person name="Wang L.-T."/>
            <person name="Lee Y.-S."/>
            <person name="Chang Y.-C."/>
            <person name="Wu H.-C."/>
            <person name="Liao C.-Y."/>
            <person name="Chen W.-H."/>
            <person name="Deng J.-N."/>
            <person name="Wang Y.-H."/>
        </authorList>
    </citation>
    <scope>NUCLEOTIDE SEQUENCE [LARGE SCALE GENOMIC DNA]</scope>
    <source>
        <strain evidence="1 2">W13</strain>
    </source>
</reference>
<dbReference type="EMBL" id="JAMWYK010000007">
    <property type="protein sequence ID" value="MCO0832573.1"/>
    <property type="molecule type" value="Genomic_DNA"/>
</dbReference>
<gene>
    <name evidence="1" type="ORF">NFX39_05705</name>
</gene>
<comment type="caution">
    <text evidence="1">The sequence shown here is derived from an EMBL/GenBank/DDBJ whole genome shotgun (WGS) entry which is preliminary data.</text>
</comment>
<dbReference type="RefSeq" id="WP_252443860.1">
    <property type="nucleotide sequence ID" value="NZ_JAMWYK010000007.1"/>
</dbReference>
<name>A0ABT0ZRF4_9LACO</name>